<gene>
    <name evidence="3" type="ORF">MUN33_05595</name>
</gene>
<reference evidence="3" key="1">
    <citation type="submission" date="2022-04" db="EMBL/GenBank/DDBJ databases">
        <title>Corynebacterium kalidii LD5P10.</title>
        <authorList>
            <person name="Sun J.Q."/>
        </authorList>
    </citation>
    <scope>NUCLEOTIDE SEQUENCE</scope>
    <source>
        <strain evidence="3">LD5P10</strain>
    </source>
</reference>
<feature type="domain" description="UspA" evidence="2">
    <location>
        <begin position="6"/>
        <end position="155"/>
    </location>
</feature>
<dbReference type="Pfam" id="PF00582">
    <property type="entry name" value="Usp"/>
    <property type="match status" value="1"/>
</dbReference>
<keyword evidence="4" id="KW-1185">Reference proteome</keyword>
<dbReference type="InterPro" id="IPR014729">
    <property type="entry name" value="Rossmann-like_a/b/a_fold"/>
</dbReference>
<dbReference type="Proteomes" id="UP001139207">
    <property type="component" value="Unassembled WGS sequence"/>
</dbReference>
<proteinExistence type="inferred from homology"/>
<dbReference type="InterPro" id="IPR006015">
    <property type="entry name" value="Universal_stress_UspA"/>
</dbReference>
<dbReference type="SUPFAM" id="SSF52402">
    <property type="entry name" value="Adenine nucleotide alpha hydrolases-like"/>
    <property type="match status" value="1"/>
</dbReference>
<dbReference type="PANTHER" id="PTHR46268">
    <property type="entry name" value="STRESS RESPONSE PROTEIN NHAX"/>
    <property type="match status" value="1"/>
</dbReference>
<dbReference type="AlphaFoldDB" id="A0A9X2AZ54"/>
<dbReference type="RefSeq" id="WP_244803892.1">
    <property type="nucleotide sequence ID" value="NZ_JALIEA010000011.1"/>
</dbReference>
<evidence type="ECO:0000259" key="2">
    <source>
        <dbReference type="Pfam" id="PF00582"/>
    </source>
</evidence>
<organism evidence="3 4">
    <name type="scientific">Corynebacterium kalidii</name>
    <dbReference type="NCBI Taxonomy" id="2931982"/>
    <lineage>
        <taxon>Bacteria</taxon>
        <taxon>Bacillati</taxon>
        <taxon>Actinomycetota</taxon>
        <taxon>Actinomycetes</taxon>
        <taxon>Mycobacteriales</taxon>
        <taxon>Corynebacteriaceae</taxon>
        <taxon>Corynebacterium</taxon>
    </lineage>
</organism>
<accession>A0A9X2AZ54</accession>
<dbReference type="EMBL" id="JALIEA010000011">
    <property type="protein sequence ID" value="MCJ7858192.1"/>
    <property type="molecule type" value="Genomic_DNA"/>
</dbReference>
<dbReference type="PRINTS" id="PR01438">
    <property type="entry name" value="UNVRSLSTRESS"/>
</dbReference>
<dbReference type="InterPro" id="IPR006016">
    <property type="entry name" value="UspA"/>
</dbReference>
<sequence length="159" mass="16714">MTSRTRTIVTGVDSSQTALNAAGKAAELAEGLGAELHIVSAYSVSTADTLQSFKIKEQGQSTSAAYQHLTEGQARAAEHVAEAVAAVLREAHPELTIVSSAQEGTPAEVLSHQARTLSAELIVVGNKHMQGFSRILGSVARKVAAEAPCDLYIVHTTHR</sequence>
<dbReference type="Gene3D" id="3.40.50.620">
    <property type="entry name" value="HUPs"/>
    <property type="match status" value="1"/>
</dbReference>
<name>A0A9X2AZ54_9CORY</name>
<dbReference type="PANTHER" id="PTHR46268:SF6">
    <property type="entry name" value="UNIVERSAL STRESS PROTEIN UP12"/>
    <property type="match status" value="1"/>
</dbReference>
<evidence type="ECO:0000313" key="3">
    <source>
        <dbReference type="EMBL" id="MCJ7858192.1"/>
    </source>
</evidence>
<protein>
    <submittedName>
        <fullName evidence="3">Universal stress protein</fullName>
    </submittedName>
</protein>
<comment type="caution">
    <text evidence="3">The sequence shown here is derived from an EMBL/GenBank/DDBJ whole genome shotgun (WGS) entry which is preliminary data.</text>
</comment>
<comment type="similarity">
    <text evidence="1">Belongs to the universal stress protein A family.</text>
</comment>
<evidence type="ECO:0000313" key="4">
    <source>
        <dbReference type="Proteomes" id="UP001139207"/>
    </source>
</evidence>
<dbReference type="CDD" id="cd00293">
    <property type="entry name" value="USP-like"/>
    <property type="match status" value="1"/>
</dbReference>
<evidence type="ECO:0000256" key="1">
    <source>
        <dbReference type="ARBA" id="ARBA00008791"/>
    </source>
</evidence>